<evidence type="ECO:0008006" key="4">
    <source>
        <dbReference type="Google" id="ProtNLM"/>
    </source>
</evidence>
<dbReference type="RefSeq" id="WP_388341701.1">
    <property type="nucleotide sequence ID" value="NZ_JBIAFJ010000001.1"/>
</dbReference>
<feature type="signal peptide" evidence="1">
    <location>
        <begin position="1"/>
        <end position="32"/>
    </location>
</feature>
<dbReference type="EMBL" id="JBIAFJ010000001">
    <property type="protein sequence ID" value="MFE9168031.1"/>
    <property type="molecule type" value="Genomic_DNA"/>
</dbReference>
<gene>
    <name evidence="2" type="ORF">ACFYNZ_00610</name>
</gene>
<protein>
    <recommendedName>
        <fullName evidence="4">Bacterial Ig domain-containing protein</fullName>
    </recommendedName>
</protein>
<keyword evidence="1" id="KW-0732">Signal</keyword>
<comment type="caution">
    <text evidence="2">The sequence shown here is derived from an EMBL/GenBank/DDBJ whole genome shotgun (WGS) entry which is preliminary data.</text>
</comment>
<accession>A0ABW6KJF1</accession>
<evidence type="ECO:0000313" key="3">
    <source>
        <dbReference type="Proteomes" id="UP001601197"/>
    </source>
</evidence>
<organism evidence="2 3">
    <name type="scientific">Streptomyces kebangsaanensis</name>
    <dbReference type="NCBI Taxonomy" id="864058"/>
    <lineage>
        <taxon>Bacteria</taxon>
        <taxon>Bacillati</taxon>
        <taxon>Actinomycetota</taxon>
        <taxon>Actinomycetes</taxon>
        <taxon>Kitasatosporales</taxon>
        <taxon>Streptomycetaceae</taxon>
        <taxon>Streptomyces</taxon>
    </lineage>
</organism>
<proteinExistence type="predicted"/>
<sequence length="141" mass="14481">MHLTLRSRCVRGAAAGALSAALLSAGTAGAVAATDPSPMPTRTHTAMPTKAAEAITVRASHSSIKSGQSVTLTGRTANLAAGAKLTVQHWVNGKWTTLRATSVVKKGDTYTVSTKLLAKGPQKLRVVHGTAHSKTVTVDVT</sequence>
<feature type="chain" id="PRO_5047031228" description="Bacterial Ig domain-containing protein" evidence="1">
    <location>
        <begin position="33"/>
        <end position="141"/>
    </location>
</feature>
<keyword evidence="3" id="KW-1185">Reference proteome</keyword>
<evidence type="ECO:0000256" key="1">
    <source>
        <dbReference type="SAM" id="SignalP"/>
    </source>
</evidence>
<dbReference type="Proteomes" id="UP001601197">
    <property type="component" value="Unassembled WGS sequence"/>
</dbReference>
<name>A0ABW6KJF1_9ACTN</name>
<evidence type="ECO:0000313" key="2">
    <source>
        <dbReference type="EMBL" id="MFE9168031.1"/>
    </source>
</evidence>
<reference evidence="2 3" key="1">
    <citation type="submission" date="2024-10" db="EMBL/GenBank/DDBJ databases">
        <title>The Natural Products Discovery Center: Release of the First 8490 Sequenced Strains for Exploring Actinobacteria Biosynthetic Diversity.</title>
        <authorList>
            <person name="Kalkreuter E."/>
            <person name="Kautsar S.A."/>
            <person name="Yang D."/>
            <person name="Bader C.D."/>
            <person name="Teijaro C.N."/>
            <person name="Fluegel L."/>
            <person name="Davis C.M."/>
            <person name="Simpson J.R."/>
            <person name="Lauterbach L."/>
            <person name="Steele A.D."/>
            <person name="Gui C."/>
            <person name="Meng S."/>
            <person name="Li G."/>
            <person name="Viehrig K."/>
            <person name="Ye F."/>
            <person name="Su P."/>
            <person name="Kiefer A.F."/>
            <person name="Nichols A."/>
            <person name="Cepeda A.J."/>
            <person name="Yan W."/>
            <person name="Fan B."/>
            <person name="Jiang Y."/>
            <person name="Adhikari A."/>
            <person name="Zheng C.-J."/>
            <person name="Schuster L."/>
            <person name="Cowan T.M."/>
            <person name="Smanski M.J."/>
            <person name="Chevrette M.G."/>
            <person name="De Carvalho L.P.S."/>
            <person name="Shen B."/>
        </authorList>
    </citation>
    <scope>NUCLEOTIDE SEQUENCE [LARGE SCALE GENOMIC DNA]</scope>
    <source>
        <strain evidence="2 3">NPDC007147</strain>
    </source>
</reference>